<dbReference type="InterPro" id="IPR027640">
    <property type="entry name" value="Kinesin-like_fam"/>
</dbReference>
<evidence type="ECO:0000256" key="9">
    <source>
        <dbReference type="PROSITE-ProRule" id="PRU00283"/>
    </source>
</evidence>
<dbReference type="InterPro" id="IPR019821">
    <property type="entry name" value="Kinesin_motor_CS"/>
</dbReference>
<dbReference type="GeneID" id="42001660"/>
<evidence type="ECO:0000256" key="2">
    <source>
        <dbReference type="ARBA" id="ARBA00022490"/>
    </source>
</evidence>
<dbReference type="Pfam" id="PF00225">
    <property type="entry name" value="Kinesin"/>
    <property type="match status" value="1"/>
</dbReference>
<dbReference type="SUPFAM" id="SSF52540">
    <property type="entry name" value="P-loop containing nucleoside triphosphate hydrolases"/>
    <property type="match status" value="1"/>
</dbReference>
<evidence type="ECO:0000256" key="8">
    <source>
        <dbReference type="ARBA" id="ARBA00023212"/>
    </source>
</evidence>
<dbReference type="Gene3D" id="3.40.850.10">
    <property type="entry name" value="Kinesin motor domain"/>
    <property type="match status" value="1"/>
</dbReference>
<dbReference type="PANTHER" id="PTHR47969">
    <property type="entry name" value="CHROMOSOME-ASSOCIATED KINESIN KIF4A-RELATED"/>
    <property type="match status" value="1"/>
</dbReference>
<evidence type="ECO:0000256" key="12">
    <source>
        <dbReference type="SAM" id="MobiDB-lite"/>
    </source>
</evidence>
<feature type="region of interest" description="Disordered" evidence="12">
    <location>
        <begin position="751"/>
        <end position="810"/>
    </location>
</feature>
<keyword evidence="8" id="KW-0206">Cytoskeleton</keyword>
<keyword evidence="4 9" id="KW-0547">Nucleotide-binding</keyword>
<comment type="caution">
    <text evidence="14">The sequence shown here is derived from an EMBL/GenBank/DDBJ whole genome shotgun (WGS) entry which is preliminary data.</text>
</comment>
<keyword evidence="2" id="KW-0963">Cytoplasm</keyword>
<evidence type="ECO:0000256" key="11">
    <source>
        <dbReference type="SAM" id="Coils"/>
    </source>
</evidence>
<dbReference type="GO" id="GO:0007018">
    <property type="term" value="P:microtubule-based movement"/>
    <property type="evidence" value="ECO:0007669"/>
    <property type="project" value="InterPro"/>
</dbReference>
<accession>A0A507C7V3</accession>
<proteinExistence type="inferred from homology"/>
<feature type="compositionally biased region" description="Acidic residues" evidence="12">
    <location>
        <begin position="408"/>
        <end position="421"/>
    </location>
</feature>
<feature type="region of interest" description="Disordered" evidence="12">
    <location>
        <begin position="380"/>
        <end position="442"/>
    </location>
</feature>
<sequence>MASNENVKVTIRVRPFSEKEKLAGHKRIVDLDGRAGSVTLRNPNGGSVGGEDGADCKTFSFDAAFGEDSKQADVYDQTAKFIVDEVLKGFNGTVFAYGQTGTGKTFSMQGVRDVPALRGIIPSTFNHIFNHISQDSTSKRYLVRCSYIEIYNEDIRDLLVKPPPGKKPTALELKEHPDTGVYVKDLSSFVVKSVEEMDKLIDVGNSARAVAATLMNAESSRSHSIFTITVESSEEVELSNGTKEDRFVAGKLHLVDLAGSERQSKTGATGDRLKEATRINLSLSALGNCISALVDGKSTHIPYRDSKLTRLLQDSLGGNAKTLMIATLSPASYNYEETLSTLRYANRAKNIKNKPKINEDPKDAMLREYQEEIKRLREQLERKQRTSGGTTSPETRSRSLKAVSSGTLDDEGDESESDGSENGDHQETSKGGHKQANNPLSSMDPATILKLQAQVESERQALLTSKSHVHAEKQRLLLELESRATELSKERTERENLAAKLSSMEGQLLVGGVSIVDRVSAQQLELEAASKRIEQQERAEREIRDKLESKQEATLQLEEHYNTLQDEVDTKTKKLKKLWARLEATRREVSDLQDEFRNEREGLLETIRELSRELSLKQTVATSFLPPDEISKVESRASYNDESDEWILCTNAELNLANRVERPLAHPILKRPVCGFAKTRMAAGDPNPRWRPDNLLTLGLDDIQQQQRSAASSAEYLNDKSTAGSDLDVGELYRDISRASSGTLLSTSRLKLGGGGTGSALGSEDFEFSGSDDLTSNGGTSPTKTMNVDARLPPSRGEVLRSGLPSKRRT</sequence>
<keyword evidence="15" id="KW-1185">Reference proteome</keyword>
<dbReference type="InterPro" id="IPR036961">
    <property type="entry name" value="Kinesin_motor_dom_sf"/>
</dbReference>
<comment type="similarity">
    <text evidence="9 10">Belongs to the TRAFAC class myosin-kinesin ATPase superfamily. Kinesin family.</text>
</comment>
<dbReference type="GO" id="GO:0005524">
    <property type="term" value="F:ATP binding"/>
    <property type="evidence" value="ECO:0007669"/>
    <property type="project" value="UniProtKB-UniRule"/>
</dbReference>
<dbReference type="FunFam" id="3.40.850.10:FF:000029">
    <property type="entry name" value="Kinesin-like protein KIF17"/>
    <property type="match status" value="1"/>
</dbReference>
<dbReference type="GO" id="GO:0008017">
    <property type="term" value="F:microtubule binding"/>
    <property type="evidence" value="ECO:0007669"/>
    <property type="project" value="InterPro"/>
</dbReference>
<evidence type="ECO:0000256" key="1">
    <source>
        <dbReference type="ARBA" id="ARBA00004245"/>
    </source>
</evidence>
<dbReference type="PANTHER" id="PTHR47969:SF21">
    <property type="entry name" value="KINESIN-LIKE PROTEIN"/>
    <property type="match status" value="1"/>
</dbReference>
<feature type="binding site" evidence="9">
    <location>
        <begin position="98"/>
        <end position="105"/>
    </location>
    <ligand>
        <name>ATP</name>
        <dbReference type="ChEBI" id="CHEBI:30616"/>
    </ligand>
</feature>
<keyword evidence="7 9" id="KW-0505">Motor protein</keyword>
<dbReference type="InterPro" id="IPR027417">
    <property type="entry name" value="P-loop_NTPase"/>
</dbReference>
<keyword evidence="6 11" id="KW-0175">Coiled coil</keyword>
<evidence type="ECO:0000313" key="14">
    <source>
        <dbReference type="EMBL" id="TPX37660.1"/>
    </source>
</evidence>
<feature type="compositionally biased region" description="Polar residues" evidence="12">
    <location>
        <begin position="772"/>
        <end position="786"/>
    </location>
</feature>
<evidence type="ECO:0000259" key="13">
    <source>
        <dbReference type="PROSITE" id="PS50067"/>
    </source>
</evidence>
<dbReference type="AlphaFoldDB" id="A0A507C7V3"/>
<comment type="subcellular location">
    <subcellularLocation>
        <location evidence="1">Cytoplasm</location>
        <location evidence="1">Cytoskeleton</location>
    </subcellularLocation>
</comment>
<dbReference type="Proteomes" id="UP000319731">
    <property type="component" value="Unassembled WGS sequence"/>
</dbReference>
<dbReference type="SMART" id="SM00129">
    <property type="entry name" value="KISc"/>
    <property type="match status" value="1"/>
</dbReference>
<keyword evidence="3 10" id="KW-0493">Microtubule</keyword>
<dbReference type="OrthoDB" id="3176171at2759"/>
<evidence type="ECO:0000256" key="5">
    <source>
        <dbReference type="ARBA" id="ARBA00022840"/>
    </source>
</evidence>
<keyword evidence="5 9" id="KW-0067">ATP-binding</keyword>
<dbReference type="EMBL" id="QEAO01000002">
    <property type="protein sequence ID" value="TPX37660.1"/>
    <property type="molecule type" value="Genomic_DNA"/>
</dbReference>
<dbReference type="InterPro" id="IPR001752">
    <property type="entry name" value="Kinesin_motor_dom"/>
</dbReference>
<dbReference type="STRING" id="1806994.A0A507C7V3"/>
<dbReference type="GO" id="GO:0005874">
    <property type="term" value="C:microtubule"/>
    <property type="evidence" value="ECO:0007669"/>
    <property type="project" value="UniProtKB-KW"/>
</dbReference>
<organism evidence="14 15">
    <name type="scientific">Synchytrium microbalum</name>
    <dbReference type="NCBI Taxonomy" id="1806994"/>
    <lineage>
        <taxon>Eukaryota</taxon>
        <taxon>Fungi</taxon>
        <taxon>Fungi incertae sedis</taxon>
        <taxon>Chytridiomycota</taxon>
        <taxon>Chytridiomycota incertae sedis</taxon>
        <taxon>Chytridiomycetes</taxon>
        <taxon>Synchytriales</taxon>
        <taxon>Synchytriaceae</taxon>
        <taxon>Synchytrium</taxon>
    </lineage>
</organism>
<protein>
    <recommendedName>
        <fullName evidence="10">Kinesin-like protein</fullName>
    </recommendedName>
</protein>
<evidence type="ECO:0000313" key="15">
    <source>
        <dbReference type="Proteomes" id="UP000319731"/>
    </source>
</evidence>
<evidence type="ECO:0000256" key="6">
    <source>
        <dbReference type="ARBA" id="ARBA00023054"/>
    </source>
</evidence>
<feature type="domain" description="Kinesin motor" evidence="13">
    <location>
        <begin position="6"/>
        <end position="351"/>
    </location>
</feature>
<dbReference type="PROSITE" id="PS00411">
    <property type="entry name" value="KINESIN_MOTOR_1"/>
    <property type="match status" value="1"/>
</dbReference>
<reference evidence="14 15" key="1">
    <citation type="journal article" date="2019" name="Sci. Rep.">
        <title>Comparative genomics of chytrid fungi reveal insights into the obligate biotrophic and pathogenic lifestyle of Synchytrium endobioticum.</title>
        <authorList>
            <person name="van de Vossenberg B.T.L.H."/>
            <person name="Warris S."/>
            <person name="Nguyen H.D.T."/>
            <person name="van Gent-Pelzer M.P.E."/>
            <person name="Joly D.L."/>
            <person name="van de Geest H.C."/>
            <person name="Bonants P.J.M."/>
            <person name="Smith D.S."/>
            <person name="Levesque C.A."/>
            <person name="van der Lee T.A.J."/>
        </authorList>
    </citation>
    <scope>NUCLEOTIDE SEQUENCE [LARGE SCALE GENOMIC DNA]</scope>
    <source>
        <strain evidence="14 15">JEL517</strain>
    </source>
</reference>
<name>A0A507C7V3_9FUNG</name>
<evidence type="ECO:0000256" key="3">
    <source>
        <dbReference type="ARBA" id="ARBA00022701"/>
    </source>
</evidence>
<evidence type="ECO:0000256" key="4">
    <source>
        <dbReference type="ARBA" id="ARBA00022741"/>
    </source>
</evidence>
<dbReference type="GO" id="GO:0003777">
    <property type="term" value="F:microtubule motor activity"/>
    <property type="evidence" value="ECO:0007669"/>
    <property type="project" value="InterPro"/>
</dbReference>
<dbReference type="PRINTS" id="PR00380">
    <property type="entry name" value="KINESINHEAVY"/>
</dbReference>
<evidence type="ECO:0000256" key="7">
    <source>
        <dbReference type="ARBA" id="ARBA00023175"/>
    </source>
</evidence>
<feature type="coiled-coil region" evidence="11">
    <location>
        <begin position="470"/>
        <end position="613"/>
    </location>
</feature>
<dbReference type="RefSeq" id="XP_031027571.1">
    <property type="nucleotide sequence ID" value="XM_031166363.1"/>
</dbReference>
<evidence type="ECO:0000256" key="10">
    <source>
        <dbReference type="RuleBase" id="RU000394"/>
    </source>
</evidence>
<gene>
    <name evidence="14" type="ORF">SmJEL517_g00434</name>
</gene>
<dbReference type="PROSITE" id="PS50067">
    <property type="entry name" value="KINESIN_MOTOR_2"/>
    <property type="match status" value="1"/>
</dbReference>